<dbReference type="EMBL" id="CAACVG010002909">
    <property type="protein sequence ID" value="VEN37032.1"/>
    <property type="molecule type" value="Genomic_DNA"/>
</dbReference>
<evidence type="ECO:0000313" key="1">
    <source>
        <dbReference type="EMBL" id="VEN37032.1"/>
    </source>
</evidence>
<organism evidence="1 2">
    <name type="scientific">Callosobruchus maculatus</name>
    <name type="common">Southern cowpea weevil</name>
    <name type="synonym">Pulse bruchid</name>
    <dbReference type="NCBI Taxonomy" id="64391"/>
    <lineage>
        <taxon>Eukaryota</taxon>
        <taxon>Metazoa</taxon>
        <taxon>Ecdysozoa</taxon>
        <taxon>Arthropoda</taxon>
        <taxon>Hexapoda</taxon>
        <taxon>Insecta</taxon>
        <taxon>Pterygota</taxon>
        <taxon>Neoptera</taxon>
        <taxon>Endopterygota</taxon>
        <taxon>Coleoptera</taxon>
        <taxon>Polyphaga</taxon>
        <taxon>Cucujiformia</taxon>
        <taxon>Chrysomeloidea</taxon>
        <taxon>Chrysomelidae</taxon>
        <taxon>Bruchinae</taxon>
        <taxon>Bruchini</taxon>
        <taxon>Callosobruchus</taxon>
    </lineage>
</organism>
<name>A0A653BN91_CALMS</name>
<dbReference type="AlphaFoldDB" id="A0A653BN91"/>
<protein>
    <submittedName>
        <fullName evidence="1">Uncharacterized protein</fullName>
    </submittedName>
</protein>
<dbReference type="Proteomes" id="UP000410492">
    <property type="component" value="Unassembled WGS sequence"/>
</dbReference>
<proteinExistence type="predicted"/>
<reference evidence="1 2" key="1">
    <citation type="submission" date="2019-01" db="EMBL/GenBank/DDBJ databases">
        <authorList>
            <person name="Sayadi A."/>
        </authorList>
    </citation>
    <scope>NUCLEOTIDE SEQUENCE [LARGE SCALE GENOMIC DNA]</scope>
</reference>
<accession>A0A653BN91</accession>
<gene>
    <name evidence="1" type="ORF">CALMAC_LOCUS2414</name>
</gene>
<keyword evidence="2" id="KW-1185">Reference proteome</keyword>
<evidence type="ECO:0000313" key="2">
    <source>
        <dbReference type="Proteomes" id="UP000410492"/>
    </source>
</evidence>
<sequence length="77" mass="8362">MFEIPDSQEIIRIPDSPESVGAILEANGVDKEASNVPNAESVTDIEEVSILTKNMNVENHHSFLAVTATTLPSKKEI</sequence>